<organism evidence="2 3">
    <name type="scientific">Lysinibacillus xylanilyticus</name>
    <dbReference type="NCBI Taxonomy" id="582475"/>
    <lineage>
        <taxon>Bacteria</taxon>
        <taxon>Bacillati</taxon>
        <taxon>Bacillota</taxon>
        <taxon>Bacilli</taxon>
        <taxon>Bacillales</taxon>
        <taxon>Bacillaceae</taxon>
        <taxon>Lysinibacillus</taxon>
    </lineage>
</organism>
<keyword evidence="1" id="KW-0472">Membrane</keyword>
<sequence>MLKKIRLMLSGVLGIMAFFSLLTFLKIIDIPDFISNIPYSIPFVFIIVLLLIVSLLEKKNLNKNM</sequence>
<feature type="transmembrane region" description="Helical" evidence="1">
    <location>
        <begin position="7"/>
        <end position="25"/>
    </location>
</feature>
<dbReference type="EMBL" id="JBFRHK010000035">
    <property type="protein sequence ID" value="MEX3748360.1"/>
    <property type="molecule type" value="Genomic_DNA"/>
</dbReference>
<keyword evidence="1" id="KW-0812">Transmembrane</keyword>
<proteinExistence type="predicted"/>
<feature type="transmembrane region" description="Helical" evidence="1">
    <location>
        <begin position="37"/>
        <end position="56"/>
    </location>
</feature>
<evidence type="ECO:0000313" key="3">
    <source>
        <dbReference type="Proteomes" id="UP001558534"/>
    </source>
</evidence>
<keyword evidence="1" id="KW-1133">Transmembrane helix</keyword>
<protein>
    <submittedName>
        <fullName evidence="2">Uncharacterized protein</fullName>
    </submittedName>
</protein>
<evidence type="ECO:0000313" key="2">
    <source>
        <dbReference type="EMBL" id="MEX3748360.1"/>
    </source>
</evidence>
<gene>
    <name evidence="2" type="ORF">AB1300_25200</name>
</gene>
<accession>A0ABV3W595</accession>
<dbReference type="Proteomes" id="UP001558534">
    <property type="component" value="Unassembled WGS sequence"/>
</dbReference>
<keyword evidence="3" id="KW-1185">Reference proteome</keyword>
<name>A0ABV3W595_9BACI</name>
<evidence type="ECO:0000256" key="1">
    <source>
        <dbReference type="SAM" id="Phobius"/>
    </source>
</evidence>
<dbReference type="RefSeq" id="WP_368638742.1">
    <property type="nucleotide sequence ID" value="NZ_JBFRHK010000035.1"/>
</dbReference>
<comment type="caution">
    <text evidence="2">The sequence shown here is derived from an EMBL/GenBank/DDBJ whole genome shotgun (WGS) entry which is preliminary data.</text>
</comment>
<reference evidence="2 3" key="1">
    <citation type="submission" date="2024-07" db="EMBL/GenBank/DDBJ databases">
        <title>Characterization of a bacterium isolated from hydrolysated instant sea cucumber by whole-genome sequencing and metabolomics.</title>
        <authorList>
            <person name="Luo X."/>
            <person name="Zhang Z."/>
            <person name="Zheng Z."/>
            <person name="Zhang W."/>
            <person name="Ming T."/>
            <person name="Jiao L."/>
            <person name="Su X."/>
            <person name="Kong F."/>
            <person name="Xu J."/>
        </authorList>
    </citation>
    <scope>NUCLEOTIDE SEQUENCE [LARGE SCALE GENOMIC DNA]</scope>
    <source>
        <strain evidence="2 3">XL-2024</strain>
    </source>
</reference>